<evidence type="ECO:0000313" key="7">
    <source>
        <dbReference type="Proteomes" id="UP000001412"/>
    </source>
</evidence>
<evidence type="ECO:0000256" key="4">
    <source>
        <dbReference type="PIRSR" id="PIRSR000343-1"/>
    </source>
</evidence>
<organism evidence="6 7">
    <name type="scientific">Clostridium tetani (strain Massachusetts / E88)</name>
    <dbReference type="NCBI Taxonomy" id="212717"/>
    <lineage>
        <taxon>Bacteria</taxon>
        <taxon>Bacillati</taxon>
        <taxon>Bacillota</taxon>
        <taxon>Clostridia</taxon>
        <taxon>Eubacteriales</taxon>
        <taxon>Clostridiaceae</taxon>
        <taxon>Clostridium</taxon>
    </lineage>
</organism>
<dbReference type="GO" id="GO:0006788">
    <property type="term" value="P:heme oxidation"/>
    <property type="evidence" value="ECO:0007669"/>
    <property type="project" value="InterPro"/>
</dbReference>
<dbReference type="SMR" id="Q891A3"/>
<dbReference type="HOGENOM" id="CLU_057050_2_0_9"/>
<protein>
    <submittedName>
        <fullName evidence="6">Heme oxygenase</fullName>
    </submittedName>
</protein>
<reference evidence="6 7" key="1">
    <citation type="journal article" date="2003" name="Proc. Natl. Acad. Sci. U.S.A.">
        <title>The genome sequence of Clostridium tetani, the causative agent of tetanus disease.</title>
        <authorList>
            <person name="Brueggemann H."/>
            <person name="Baumer S."/>
            <person name="Fricke W.F."/>
            <person name="Wiezer A."/>
            <person name="Liesegang H."/>
            <person name="Decker I."/>
            <person name="Herzberg C."/>
            <person name="Martinez-Arias R."/>
            <person name="Merkl R."/>
            <person name="Henne A."/>
            <person name="Gottschalk G."/>
        </authorList>
    </citation>
    <scope>NUCLEOTIDE SEQUENCE [LARGE SCALE GENOMIC DNA]</scope>
    <source>
        <strain evidence="7">Massachusetts / E88</strain>
    </source>
</reference>
<keyword evidence="7" id="KW-1185">Reference proteome</keyword>
<gene>
    <name evidence="6" type="ordered locus">CTC_02478</name>
</gene>
<dbReference type="CDD" id="cd19165">
    <property type="entry name" value="HemeO"/>
    <property type="match status" value="1"/>
</dbReference>
<dbReference type="EMBL" id="AE015927">
    <property type="protein sequence ID" value="AAO36942.1"/>
    <property type="molecule type" value="Genomic_DNA"/>
</dbReference>
<accession>Q891A3</accession>
<dbReference type="InterPro" id="IPR002051">
    <property type="entry name" value="Haem_Oase"/>
</dbReference>
<evidence type="ECO:0000256" key="3">
    <source>
        <dbReference type="ARBA" id="ARBA00023004"/>
    </source>
</evidence>
<keyword evidence="1 4" id="KW-0349">Heme</keyword>
<dbReference type="GO" id="GO:0042167">
    <property type="term" value="P:heme catabolic process"/>
    <property type="evidence" value="ECO:0007669"/>
    <property type="project" value="TreeGrafter"/>
</dbReference>
<sequence length="224" mass="26592">MSIINNYIKEVFVMENTFLNEIRLNSSKLHDMAEHTGFIKRLIEGNANVTTYAEYIYNLYHIYNAIESNLEKNKGNKYIKDFALPEVYRAEAIMKDVKYLLKDKLDSMEPLISTKVFVNRINHIGEKNKELLIAHAYTRYLADLFGGRTIYQIVKENYKIDDKGLNYYIFHEINDLKNFVMGYHEKLNNIKFDETLKKDFINEISISYIYNISISNELEFDRFK</sequence>
<dbReference type="Pfam" id="PF01126">
    <property type="entry name" value="Heme_oxygenase"/>
    <property type="match status" value="1"/>
</dbReference>
<dbReference type="GO" id="GO:0006979">
    <property type="term" value="P:response to oxidative stress"/>
    <property type="evidence" value="ECO:0007669"/>
    <property type="project" value="TreeGrafter"/>
</dbReference>
<proteinExistence type="predicted"/>
<feature type="binding site" evidence="4">
    <location>
        <position position="137"/>
    </location>
    <ligand>
        <name>heme b</name>
        <dbReference type="ChEBI" id="CHEBI:60344"/>
    </ligand>
</feature>
<dbReference type="PRINTS" id="PR00088">
    <property type="entry name" value="HAEMOXYGNASE"/>
</dbReference>
<evidence type="ECO:0000313" key="6">
    <source>
        <dbReference type="EMBL" id="AAO36942.1"/>
    </source>
</evidence>
<dbReference type="InterPro" id="IPR016084">
    <property type="entry name" value="Haem_Oase-like_multi-hlx"/>
</dbReference>
<dbReference type="KEGG" id="ctc:CTC_02478"/>
<feature type="binding site" evidence="4">
    <location>
        <position position="23"/>
    </location>
    <ligand>
        <name>heme b</name>
        <dbReference type="ChEBI" id="CHEBI:60344"/>
    </ligand>
</feature>
<keyword evidence="2 5" id="KW-0479">Metal-binding</keyword>
<dbReference type="GO" id="GO:0020037">
    <property type="term" value="F:heme binding"/>
    <property type="evidence" value="ECO:0007669"/>
    <property type="project" value="TreeGrafter"/>
</dbReference>
<dbReference type="InterPro" id="IPR016053">
    <property type="entry name" value="Haem_Oase-like"/>
</dbReference>
<dbReference type="Proteomes" id="UP000001412">
    <property type="component" value="Chromosome"/>
</dbReference>
<evidence type="ECO:0000256" key="1">
    <source>
        <dbReference type="ARBA" id="ARBA00022617"/>
    </source>
</evidence>
<evidence type="ECO:0000256" key="2">
    <source>
        <dbReference type="ARBA" id="ARBA00022723"/>
    </source>
</evidence>
<dbReference type="GO" id="GO:0004392">
    <property type="term" value="F:heme oxygenase (decyclizing) activity"/>
    <property type="evidence" value="ECO:0007669"/>
    <property type="project" value="InterPro"/>
</dbReference>
<name>Q891A3_CLOTE</name>
<dbReference type="SUPFAM" id="SSF48613">
    <property type="entry name" value="Heme oxygenase-like"/>
    <property type="match status" value="1"/>
</dbReference>
<feature type="binding site" description="axial binding residue" evidence="5">
    <location>
        <position position="30"/>
    </location>
    <ligand>
        <name>heme b</name>
        <dbReference type="ChEBI" id="CHEBI:60344"/>
    </ligand>
    <ligandPart>
        <name>Fe</name>
        <dbReference type="ChEBI" id="CHEBI:18248"/>
    </ligandPart>
</feature>
<dbReference type="GO" id="GO:0046872">
    <property type="term" value="F:metal ion binding"/>
    <property type="evidence" value="ECO:0007669"/>
    <property type="project" value="UniProtKB-KW"/>
</dbReference>
<dbReference type="PIRSF" id="PIRSF000343">
    <property type="entry name" value="Haem_Oase"/>
    <property type="match status" value="1"/>
</dbReference>
<dbReference type="STRING" id="212717.CTC_02478"/>
<evidence type="ECO:0000256" key="5">
    <source>
        <dbReference type="PIRSR" id="PIRSR000343-2"/>
    </source>
</evidence>
<keyword evidence="3 5" id="KW-0408">Iron</keyword>
<dbReference type="PANTHER" id="PTHR10720:SF0">
    <property type="entry name" value="HEME OXYGENASE"/>
    <property type="match status" value="1"/>
</dbReference>
<dbReference type="PANTHER" id="PTHR10720">
    <property type="entry name" value="HEME OXYGENASE"/>
    <property type="match status" value="1"/>
</dbReference>
<dbReference type="AlphaFoldDB" id="Q891A3"/>
<dbReference type="Gene3D" id="1.20.910.10">
    <property type="entry name" value="Heme oxygenase-like"/>
    <property type="match status" value="1"/>
</dbReference>